<dbReference type="PANTHER" id="PTHR42896">
    <property type="entry name" value="XYLULOSE-1,5-BISPHOSPHATE (XUBP) PHOSPHATASE"/>
    <property type="match status" value="1"/>
</dbReference>
<dbReference type="SUPFAM" id="SSF56784">
    <property type="entry name" value="HAD-like"/>
    <property type="match status" value="1"/>
</dbReference>
<reference evidence="2 3" key="2">
    <citation type="submission" date="2024-03" db="EMBL/GenBank/DDBJ databases">
        <title>Complete genome sequence of the green alga Chloropicon roscoffensis RCC1871.</title>
        <authorList>
            <person name="Lemieux C."/>
            <person name="Pombert J.-F."/>
            <person name="Otis C."/>
            <person name="Turmel M."/>
        </authorList>
    </citation>
    <scope>NUCLEOTIDE SEQUENCE [LARGE SCALE GENOMIC DNA]</scope>
    <source>
        <strain evidence="2 3">RCC1871</strain>
    </source>
</reference>
<name>A0A7S3CCD9_9CHLO</name>
<keyword evidence="3" id="KW-1185">Reference proteome</keyword>
<dbReference type="EMBL" id="HBHZ01007007">
    <property type="protein sequence ID" value="CAE0192320.1"/>
    <property type="molecule type" value="Transcribed_RNA"/>
</dbReference>
<gene>
    <name evidence="1" type="ORF">CROS1456_LOCUS5410</name>
    <name evidence="2" type="ORF">HKI87_08g53030</name>
</gene>
<dbReference type="Pfam" id="PF00702">
    <property type="entry name" value="Hydrolase"/>
    <property type="match status" value="1"/>
</dbReference>
<dbReference type="Gene3D" id="3.40.50.1000">
    <property type="entry name" value="HAD superfamily/HAD-like"/>
    <property type="match status" value="1"/>
</dbReference>
<reference evidence="1" key="1">
    <citation type="submission" date="2021-01" db="EMBL/GenBank/DDBJ databases">
        <authorList>
            <person name="Corre E."/>
            <person name="Pelletier E."/>
            <person name="Niang G."/>
            <person name="Scheremetjew M."/>
            <person name="Finn R."/>
            <person name="Kale V."/>
            <person name="Holt S."/>
            <person name="Cochrane G."/>
            <person name="Meng A."/>
            <person name="Brown T."/>
            <person name="Cohen L."/>
        </authorList>
    </citation>
    <scope>NUCLEOTIDE SEQUENCE</scope>
    <source>
        <strain evidence="1">RCC1871</strain>
    </source>
</reference>
<dbReference type="Gene3D" id="1.10.150.240">
    <property type="entry name" value="Putative phosphatase, domain 2"/>
    <property type="match status" value="1"/>
</dbReference>
<organism evidence="1">
    <name type="scientific">Chloropicon roscoffensis</name>
    <dbReference type="NCBI Taxonomy" id="1461544"/>
    <lineage>
        <taxon>Eukaryota</taxon>
        <taxon>Viridiplantae</taxon>
        <taxon>Chlorophyta</taxon>
        <taxon>Chloropicophyceae</taxon>
        <taxon>Chloropicales</taxon>
        <taxon>Chloropicaceae</taxon>
        <taxon>Chloropicon</taxon>
    </lineage>
</organism>
<evidence type="ECO:0000313" key="1">
    <source>
        <dbReference type="EMBL" id="CAE0192320.1"/>
    </source>
</evidence>
<dbReference type="EMBL" id="CP151508">
    <property type="protein sequence ID" value="WZN63752.1"/>
    <property type="molecule type" value="Genomic_DNA"/>
</dbReference>
<protein>
    <submittedName>
        <fullName evidence="2">Haloacid dehalogenase-like hydrolase</fullName>
    </submittedName>
</protein>
<dbReference type="InterPro" id="IPR006439">
    <property type="entry name" value="HAD-SF_hydro_IA"/>
</dbReference>
<dbReference type="SFLD" id="SFLDG01129">
    <property type="entry name" value="C1.5:_HAD__Beta-PGM__Phosphata"/>
    <property type="match status" value="1"/>
</dbReference>
<evidence type="ECO:0000313" key="3">
    <source>
        <dbReference type="Proteomes" id="UP001472866"/>
    </source>
</evidence>
<dbReference type="SFLD" id="SFLDS00003">
    <property type="entry name" value="Haloacid_Dehalogenase"/>
    <property type="match status" value="1"/>
</dbReference>
<dbReference type="GO" id="GO:0016787">
    <property type="term" value="F:hydrolase activity"/>
    <property type="evidence" value="ECO:0007669"/>
    <property type="project" value="UniProtKB-KW"/>
</dbReference>
<dbReference type="NCBIfam" id="TIGR01509">
    <property type="entry name" value="HAD-SF-IA-v3"/>
    <property type="match status" value="1"/>
</dbReference>
<dbReference type="Proteomes" id="UP001472866">
    <property type="component" value="Chromosome 08"/>
</dbReference>
<proteinExistence type="predicted"/>
<dbReference type="PANTHER" id="PTHR42896:SF2">
    <property type="entry name" value="CBBY-LIKE PROTEIN"/>
    <property type="match status" value="1"/>
</dbReference>
<accession>A0A7S3CCD9</accession>
<dbReference type="InterPro" id="IPR023198">
    <property type="entry name" value="PGP-like_dom2"/>
</dbReference>
<dbReference type="InterPro" id="IPR044999">
    <property type="entry name" value="CbbY-like"/>
</dbReference>
<dbReference type="AlphaFoldDB" id="A0A7S3CCD9"/>
<evidence type="ECO:0000313" key="2">
    <source>
        <dbReference type="EMBL" id="WZN63752.1"/>
    </source>
</evidence>
<keyword evidence="2" id="KW-0378">Hydrolase</keyword>
<dbReference type="InterPro" id="IPR036412">
    <property type="entry name" value="HAD-like_sf"/>
</dbReference>
<dbReference type="InterPro" id="IPR023214">
    <property type="entry name" value="HAD_sf"/>
</dbReference>
<sequence>MSALGARRPALARSRSLGVAGGSRRAGFASPPRATKPTLLLFDCDGVLVETERDGHRVAFNEAFVQKGLPSSLNWDVELYGELLEVGGGKERMKHDFSNRIATGDEEMKAKVEGAGGLDEIAKDLHALKTDIMMDMVNANMMPPRPGIRRLIGEAAKAGVQMAICSTSNEKAVRAVLNSVLNAGDDLGVTLDDIPIFAGDIVPKKKPDPAVYELAAKELLGDTWKDQTQNCVVIEDSRIGAQAAKGAGMKCVVTLSIYTESEPFDDIGVDKIVDCIGDEGEERVSLADMDLDEGSLWK</sequence>